<dbReference type="Gene3D" id="2.170.270.10">
    <property type="entry name" value="SET domain"/>
    <property type="match status" value="1"/>
</dbReference>
<dbReference type="GO" id="GO:0008757">
    <property type="term" value="F:S-adenosylmethionine-dependent methyltransferase activity"/>
    <property type="evidence" value="ECO:0007669"/>
    <property type="project" value="UniProtKB-ARBA"/>
</dbReference>
<dbReference type="OrthoDB" id="265717at2759"/>
<feature type="signal peptide" evidence="1">
    <location>
        <begin position="1"/>
        <end position="27"/>
    </location>
</feature>
<dbReference type="GO" id="GO:0008170">
    <property type="term" value="F:N-methyltransferase activity"/>
    <property type="evidence" value="ECO:0007669"/>
    <property type="project" value="UniProtKB-ARBA"/>
</dbReference>
<feature type="domain" description="SET" evidence="2">
    <location>
        <begin position="165"/>
        <end position="230"/>
    </location>
</feature>
<dbReference type="Pfam" id="PF00856">
    <property type="entry name" value="SET"/>
    <property type="match status" value="1"/>
</dbReference>
<dbReference type="PANTHER" id="PTHR46455:SF7">
    <property type="entry name" value="RE12806P"/>
    <property type="match status" value="1"/>
</dbReference>
<dbReference type="SUPFAM" id="SSF82199">
    <property type="entry name" value="SET domain"/>
    <property type="match status" value="1"/>
</dbReference>
<proteinExistence type="predicted"/>
<dbReference type="CDD" id="cd20071">
    <property type="entry name" value="SET_SMYD"/>
    <property type="match status" value="1"/>
</dbReference>
<feature type="chain" id="PRO_5006668367" evidence="1">
    <location>
        <begin position="28"/>
        <end position="436"/>
    </location>
</feature>
<dbReference type="GO" id="GO:0008276">
    <property type="term" value="F:protein methyltransferase activity"/>
    <property type="evidence" value="ECO:0007669"/>
    <property type="project" value="UniProtKB-ARBA"/>
</dbReference>
<reference evidence="3 4" key="1">
    <citation type="submission" date="2015-09" db="EMBL/GenBank/DDBJ databases">
        <title>Draft genome of the scarab beetle Oryctes borbonicus.</title>
        <authorList>
            <person name="Meyer J.M."/>
            <person name="Markov G.V."/>
            <person name="Baskaran P."/>
            <person name="Herrmann M."/>
            <person name="Sommer R.J."/>
            <person name="Roedelsperger C."/>
        </authorList>
    </citation>
    <scope>NUCLEOTIDE SEQUENCE [LARGE SCALE GENOMIC DNA]</scope>
    <source>
        <strain evidence="3">OB123</strain>
        <tissue evidence="3">Whole animal</tissue>
    </source>
</reference>
<dbReference type="PANTHER" id="PTHR46455">
    <property type="entry name" value="SET AND MYND DOMAIN CONTAINING, ARTHROPOD-SPECIFIC, MEMBER 4, ISOFORM A"/>
    <property type="match status" value="1"/>
</dbReference>
<dbReference type="Gene3D" id="1.10.220.160">
    <property type="match status" value="1"/>
</dbReference>
<name>A0A0T6B505_9SCAR</name>
<dbReference type="InterPro" id="IPR053010">
    <property type="entry name" value="SET_SmydA-8"/>
</dbReference>
<comment type="caution">
    <text evidence="3">The sequence shown here is derived from an EMBL/GenBank/DDBJ whole genome shotgun (WGS) entry which is preliminary data.</text>
</comment>
<gene>
    <name evidence="3" type="ORF">AMK59_3900</name>
</gene>
<keyword evidence="4" id="KW-1185">Reference proteome</keyword>
<dbReference type="AlphaFoldDB" id="A0A0T6B505"/>
<dbReference type="EMBL" id="LJIG01009852">
    <property type="protein sequence ID" value="KRT82251.1"/>
    <property type="molecule type" value="Genomic_DNA"/>
</dbReference>
<organism evidence="3 4">
    <name type="scientific">Oryctes borbonicus</name>
    <dbReference type="NCBI Taxonomy" id="1629725"/>
    <lineage>
        <taxon>Eukaryota</taxon>
        <taxon>Metazoa</taxon>
        <taxon>Ecdysozoa</taxon>
        <taxon>Arthropoda</taxon>
        <taxon>Hexapoda</taxon>
        <taxon>Insecta</taxon>
        <taxon>Pterygota</taxon>
        <taxon>Neoptera</taxon>
        <taxon>Endopterygota</taxon>
        <taxon>Coleoptera</taxon>
        <taxon>Polyphaga</taxon>
        <taxon>Scarabaeiformia</taxon>
        <taxon>Scarabaeidae</taxon>
        <taxon>Dynastinae</taxon>
        <taxon>Oryctes</taxon>
    </lineage>
</organism>
<dbReference type="Gene3D" id="6.10.140.2220">
    <property type="match status" value="1"/>
</dbReference>
<dbReference type="Proteomes" id="UP000051574">
    <property type="component" value="Unassembled WGS sequence"/>
</dbReference>
<feature type="non-terminal residue" evidence="3">
    <location>
        <position position="436"/>
    </location>
</feature>
<feature type="non-terminal residue" evidence="3">
    <location>
        <position position="1"/>
    </location>
</feature>
<sequence length="436" mass="50227">PILMCCLLMMRFITFFLILTSNHLIDSPPVCLGCYAYIDCSNLCSICGWPVCDTDCEVVPAHRDAECATFAGAKVRFTPVENCSESCLQYECITPLRVLLAMEKNKARWDEEVNRMETHTDKRKTKEIWNFYQVNVVDFLRGPCKLGGKFDEDLIHQVCGILDINTFEARTQCGNMIRCLYPTLAMMSHNCVSNVTHSIYTDGWGTPEDYRVTARATVPLKKGEELFASYTYSLWPTMIRREYLREGKYFECNCPRCSDPTELGTHMSTLKCTKNLCDNGVIYSTNPLDDEAEWKCTHCQNILQGATIRKVFKTIQTEMDQVDAMEQDSSTIEARESLYRKYRSVLHPRNAFFTILRISLAQMYGKMEGYTMDLLPDVLFERKVELCQQILENINVIEPGWSRLRGIIMYELHAPLIMLARNLYNTNAIDKEQLRA</sequence>
<dbReference type="InterPro" id="IPR001214">
    <property type="entry name" value="SET_dom"/>
</dbReference>
<protein>
    <submittedName>
        <fullName evidence="3">SET domain-containing protein</fullName>
    </submittedName>
</protein>
<dbReference type="InterPro" id="IPR046341">
    <property type="entry name" value="SET_dom_sf"/>
</dbReference>
<accession>A0A0T6B505</accession>
<evidence type="ECO:0000313" key="3">
    <source>
        <dbReference type="EMBL" id="KRT82251.1"/>
    </source>
</evidence>
<evidence type="ECO:0000259" key="2">
    <source>
        <dbReference type="Pfam" id="PF00856"/>
    </source>
</evidence>
<evidence type="ECO:0000256" key="1">
    <source>
        <dbReference type="SAM" id="SignalP"/>
    </source>
</evidence>
<keyword evidence="1" id="KW-0732">Signal</keyword>
<evidence type="ECO:0000313" key="4">
    <source>
        <dbReference type="Proteomes" id="UP000051574"/>
    </source>
</evidence>